<feature type="compositionally biased region" description="Low complexity" evidence="1">
    <location>
        <begin position="72"/>
        <end position="83"/>
    </location>
</feature>
<feature type="region of interest" description="Disordered" evidence="1">
    <location>
        <begin position="72"/>
        <end position="120"/>
    </location>
</feature>
<proteinExistence type="predicted"/>
<evidence type="ECO:0000256" key="1">
    <source>
        <dbReference type="SAM" id="MobiDB-lite"/>
    </source>
</evidence>
<comment type="caution">
    <text evidence="2">The sequence shown here is derived from an EMBL/GenBank/DDBJ whole genome shotgun (WGS) entry which is preliminary data.</text>
</comment>
<accession>A0A426X4X4</accession>
<evidence type="ECO:0000313" key="3">
    <source>
        <dbReference type="Proteomes" id="UP000287651"/>
    </source>
</evidence>
<protein>
    <submittedName>
        <fullName evidence="2">Uncharacterized protein</fullName>
    </submittedName>
</protein>
<organism evidence="2 3">
    <name type="scientific">Ensete ventricosum</name>
    <name type="common">Abyssinian banana</name>
    <name type="synonym">Musa ensete</name>
    <dbReference type="NCBI Taxonomy" id="4639"/>
    <lineage>
        <taxon>Eukaryota</taxon>
        <taxon>Viridiplantae</taxon>
        <taxon>Streptophyta</taxon>
        <taxon>Embryophyta</taxon>
        <taxon>Tracheophyta</taxon>
        <taxon>Spermatophyta</taxon>
        <taxon>Magnoliopsida</taxon>
        <taxon>Liliopsida</taxon>
        <taxon>Zingiberales</taxon>
        <taxon>Musaceae</taxon>
        <taxon>Ensete</taxon>
    </lineage>
</organism>
<evidence type="ECO:0000313" key="2">
    <source>
        <dbReference type="EMBL" id="RRT34533.1"/>
    </source>
</evidence>
<reference evidence="2 3" key="1">
    <citation type="journal article" date="2014" name="Agronomy (Basel)">
        <title>A Draft Genome Sequence for Ensete ventricosum, the Drought-Tolerant Tree Against Hunger.</title>
        <authorList>
            <person name="Harrison J."/>
            <person name="Moore K.A."/>
            <person name="Paszkiewicz K."/>
            <person name="Jones T."/>
            <person name="Grant M."/>
            <person name="Ambacheew D."/>
            <person name="Muzemil S."/>
            <person name="Studholme D.J."/>
        </authorList>
    </citation>
    <scope>NUCLEOTIDE SEQUENCE [LARGE SCALE GENOMIC DNA]</scope>
</reference>
<dbReference type="EMBL" id="AMZH03026634">
    <property type="protein sequence ID" value="RRT34533.1"/>
    <property type="molecule type" value="Genomic_DNA"/>
</dbReference>
<gene>
    <name evidence="2" type="ORF">B296_00053739</name>
</gene>
<name>A0A426X4X4_ENSVE</name>
<dbReference type="Proteomes" id="UP000287651">
    <property type="component" value="Unassembled WGS sequence"/>
</dbReference>
<dbReference type="AlphaFoldDB" id="A0A426X4X4"/>
<feature type="compositionally biased region" description="Basic and acidic residues" evidence="1">
    <location>
        <begin position="87"/>
        <end position="101"/>
    </location>
</feature>
<sequence length="120" mass="12872">MVAAIRQSTSSHFAQMALYDTSDVLMCRAFPTTLRGPDRTWNFRPPSIPSHPGILDRTETVEVLLVTDRAAARNATRDAATGASMHGRRDVGGRQAGRDEAPPSGTTPRTPPVATEEEGG</sequence>